<name>A0ABW1G9X3_9ACTN</name>
<dbReference type="Proteomes" id="UP001596174">
    <property type="component" value="Unassembled WGS sequence"/>
</dbReference>
<keyword evidence="6" id="KW-1185">Reference proteome</keyword>
<feature type="domain" description="DUF4139" evidence="3">
    <location>
        <begin position="205"/>
        <end position="512"/>
    </location>
</feature>
<sequence>MSEAVALPVVRAVLFEDRAEVEREVRVRLTAGVQRLRLGPVTALAADRSLTGELLDAAGTVTDLRIVRRWTPRPTAPDEEASALARLVHELTLRHAAAVHDRERAEARLAVLEQLRADVLRDIAESAGAGEADPDRWSRALERADSAHTAQSEALDAARQGERELAARLREAEAAAEEAEDRPLELTAHLEAVVEAAEAAEAVLRVRHLTPCALWRPAYRATLDGDWLRLEREAFVWQRTGEDWTGVALDFSTARPALASAPPELLDDVLVLRDRSAEERRTTEVDLREVAVQDLGPGGGETEVVPGVDDGGEPRRLSAPVPVSVPSDGRPHRVVLGEERLEAEVSYVCVPELSPLVTLNARFRTAVSSSPLLSGPVDLVRASGFVGRGELRFTAPGAVAELGFGSEDAFRVTRSTVESREAGTLTGRTTLTRTVTVSLSHFAPPGAEPVPVTVRERVPVSELSTVEVRVLKDRTTPPPDTHSDDGILTWTVTLAASQREDLVLTYDLSAPRSVALAP</sequence>
<dbReference type="InterPro" id="IPR025554">
    <property type="entry name" value="DUF4140"/>
</dbReference>
<feature type="region of interest" description="Disordered" evidence="2">
    <location>
        <begin position="296"/>
        <end position="324"/>
    </location>
</feature>
<accession>A0ABW1G9X3</accession>
<evidence type="ECO:0000259" key="4">
    <source>
        <dbReference type="Pfam" id="PF13600"/>
    </source>
</evidence>
<evidence type="ECO:0000313" key="6">
    <source>
        <dbReference type="Proteomes" id="UP001596174"/>
    </source>
</evidence>
<evidence type="ECO:0000259" key="3">
    <source>
        <dbReference type="Pfam" id="PF13598"/>
    </source>
</evidence>
<dbReference type="PANTHER" id="PTHR31005">
    <property type="entry name" value="DUF4139 DOMAIN-CONTAINING PROTEIN"/>
    <property type="match status" value="1"/>
</dbReference>
<dbReference type="PANTHER" id="PTHR31005:SF8">
    <property type="entry name" value="DUF4139 DOMAIN-CONTAINING PROTEIN"/>
    <property type="match status" value="1"/>
</dbReference>
<organism evidence="5 6">
    <name type="scientific">Streptacidiphilus monticola</name>
    <dbReference type="NCBI Taxonomy" id="2161674"/>
    <lineage>
        <taxon>Bacteria</taxon>
        <taxon>Bacillati</taxon>
        <taxon>Actinomycetota</taxon>
        <taxon>Actinomycetes</taxon>
        <taxon>Kitasatosporales</taxon>
        <taxon>Streptomycetaceae</taxon>
        <taxon>Streptacidiphilus</taxon>
    </lineage>
</organism>
<dbReference type="Pfam" id="PF13598">
    <property type="entry name" value="DUF4139"/>
    <property type="match status" value="1"/>
</dbReference>
<evidence type="ECO:0000313" key="5">
    <source>
        <dbReference type="EMBL" id="MFC5910808.1"/>
    </source>
</evidence>
<dbReference type="EMBL" id="JBHSQJ010000137">
    <property type="protein sequence ID" value="MFC5910808.1"/>
    <property type="molecule type" value="Genomic_DNA"/>
</dbReference>
<feature type="domain" description="DUF4140" evidence="4">
    <location>
        <begin position="13"/>
        <end position="112"/>
    </location>
</feature>
<protein>
    <submittedName>
        <fullName evidence="5">DUF4139 domain-containing protein</fullName>
    </submittedName>
</protein>
<feature type="coiled-coil region" evidence="1">
    <location>
        <begin position="155"/>
        <end position="182"/>
    </location>
</feature>
<evidence type="ECO:0000256" key="2">
    <source>
        <dbReference type="SAM" id="MobiDB-lite"/>
    </source>
</evidence>
<dbReference type="NCBIfam" id="TIGR02231">
    <property type="entry name" value="mucoidy inhibitor MuiA family protein"/>
    <property type="match status" value="1"/>
</dbReference>
<evidence type="ECO:0000256" key="1">
    <source>
        <dbReference type="SAM" id="Coils"/>
    </source>
</evidence>
<comment type="caution">
    <text evidence="5">The sequence shown here is derived from an EMBL/GenBank/DDBJ whole genome shotgun (WGS) entry which is preliminary data.</text>
</comment>
<dbReference type="Pfam" id="PF13600">
    <property type="entry name" value="DUF4140"/>
    <property type="match status" value="1"/>
</dbReference>
<gene>
    <name evidence="5" type="ORF">ACFP3V_26835</name>
</gene>
<dbReference type="InterPro" id="IPR011935">
    <property type="entry name" value="CHP02231"/>
</dbReference>
<dbReference type="RefSeq" id="WP_380588644.1">
    <property type="nucleotide sequence ID" value="NZ_JBHSQJ010000137.1"/>
</dbReference>
<reference evidence="6" key="1">
    <citation type="journal article" date="2019" name="Int. J. Syst. Evol. Microbiol.">
        <title>The Global Catalogue of Microorganisms (GCM) 10K type strain sequencing project: providing services to taxonomists for standard genome sequencing and annotation.</title>
        <authorList>
            <consortium name="The Broad Institute Genomics Platform"/>
            <consortium name="The Broad Institute Genome Sequencing Center for Infectious Disease"/>
            <person name="Wu L."/>
            <person name="Ma J."/>
        </authorList>
    </citation>
    <scope>NUCLEOTIDE SEQUENCE [LARGE SCALE GENOMIC DNA]</scope>
    <source>
        <strain evidence="6">JCM 4816</strain>
    </source>
</reference>
<proteinExistence type="predicted"/>
<dbReference type="InterPro" id="IPR037291">
    <property type="entry name" value="DUF4139"/>
</dbReference>
<keyword evidence="1" id="KW-0175">Coiled coil</keyword>